<feature type="transmembrane region" description="Helical" evidence="5">
    <location>
        <begin position="12"/>
        <end position="29"/>
    </location>
</feature>
<keyword evidence="1" id="KW-1003">Cell membrane</keyword>
<keyword evidence="7" id="KW-1185">Reference proteome</keyword>
<dbReference type="EMBL" id="CP098242">
    <property type="protein sequence ID" value="WAW09080.1"/>
    <property type="molecule type" value="Genomic_DNA"/>
</dbReference>
<name>A0A9E9LSZ8_9BURK</name>
<proteinExistence type="predicted"/>
<dbReference type="KEGG" id="ovb:NB640_07240"/>
<protein>
    <submittedName>
        <fullName evidence="6">DUF1656 domain-containing protein</fullName>
    </submittedName>
</protein>
<dbReference type="RefSeq" id="WP_269308073.1">
    <property type="nucleotide sequence ID" value="NZ_CP098242.1"/>
</dbReference>
<dbReference type="AlphaFoldDB" id="A0A9E9LSZ8"/>
<evidence type="ECO:0000256" key="4">
    <source>
        <dbReference type="ARBA" id="ARBA00023136"/>
    </source>
</evidence>
<organism evidence="6 7">
    <name type="scientific">Oxalobacter vibrioformis</name>
    <dbReference type="NCBI Taxonomy" id="933080"/>
    <lineage>
        <taxon>Bacteria</taxon>
        <taxon>Pseudomonadati</taxon>
        <taxon>Pseudomonadota</taxon>
        <taxon>Betaproteobacteria</taxon>
        <taxon>Burkholderiales</taxon>
        <taxon>Oxalobacteraceae</taxon>
        <taxon>Oxalobacter</taxon>
    </lineage>
</organism>
<feature type="transmembrane region" description="Helical" evidence="5">
    <location>
        <begin position="41"/>
        <end position="64"/>
    </location>
</feature>
<accession>A0A9E9LSZ8</accession>
<evidence type="ECO:0000256" key="1">
    <source>
        <dbReference type="ARBA" id="ARBA00022475"/>
    </source>
</evidence>
<sequence length="69" mass="8005">MIGELNVYGFYIPWGIVMFFASMLVARLISRGLAKFGLYRYIWHPALFDFTLVVIVMGIFFLLFSARGF</sequence>
<keyword evidence="4 5" id="KW-0472">Membrane</keyword>
<dbReference type="Proteomes" id="UP001156215">
    <property type="component" value="Chromosome"/>
</dbReference>
<dbReference type="InterPro" id="IPR012451">
    <property type="entry name" value="DUF1656"/>
</dbReference>
<evidence type="ECO:0000313" key="7">
    <source>
        <dbReference type="Proteomes" id="UP001156215"/>
    </source>
</evidence>
<keyword evidence="3 5" id="KW-1133">Transmembrane helix</keyword>
<dbReference type="Pfam" id="PF07869">
    <property type="entry name" value="DUF1656"/>
    <property type="match status" value="1"/>
</dbReference>
<gene>
    <name evidence="6" type="ORF">NB640_07240</name>
</gene>
<keyword evidence="2 5" id="KW-0812">Transmembrane</keyword>
<evidence type="ECO:0000256" key="5">
    <source>
        <dbReference type="SAM" id="Phobius"/>
    </source>
</evidence>
<evidence type="ECO:0000313" key="6">
    <source>
        <dbReference type="EMBL" id="WAW09080.1"/>
    </source>
</evidence>
<reference evidence="6" key="1">
    <citation type="journal article" date="2022" name="Front. Microbiol.">
        <title>New perspectives on an old grouping: The genomic and phenotypic variability of Oxalobacter formigenes and the implications for calcium oxalate stone prevention.</title>
        <authorList>
            <person name="Chmiel J.A."/>
            <person name="Carr C."/>
            <person name="Stuivenberg G.A."/>
            <person name="Venema R."/>
            <person name="Chanyi R.M."/>
            <person name="Al K.F."/>
            <person name="Giguere D."/>
            <person name="Say H."/>
            <person name="Akouris P.P."/>
            <person name="Dominguez Romero S.A."/>
            <person name="Kwong A."/>
            <person name="Tai V."/>
            <person name="Koval S.F."/>
            <person name="Razvi H."/>
            <person name="Bjazevic J."/>
            <person name="Burton J.P."/>
        </authorList>
    </citation>
    <scope>NUCLEOTIDE SEQUENCE</scope>
    <source>
        <strain evidence="6">WoOx3</strain>
    </source>
</reference>
<evidence type="ECO:0000256" key="2">
    <source>
        <dbReference type="ARBA" id="ARBA00022692"/>
    </source>
</evidence>
<evidence type="ECO:0000256" key="3">
    <source>
        <dbReference type="ARBA" id="ARBA00022989"/>
    </source>
</evidence>